<dbReference type="Gene3D" id="3.30.160.60">
    <property type="entry name" value="Classic Zinc Finger"/>
    <property type="match status" value="7"/>
</dbReference>
<evidence type="ECO:0000256" key="8">
    <source>
        <dbReference type="PROSITE-ProRule" id="PRU00042"/>
    </source>
</evidence>
<keyword evidence="5" id="KW-0862">Zinc</keyword>
<dbReference type="PROSITE" id="PS00028">
    <property type="entry name" value="ZINC_FINGER_C2H2_1"/>
    <property type="match status" value="9"/>
</dbReference>
<protein>
    <recommendedName>
        <fullName evidence="10">C2H2-type domain-containing protein</fullName>
    </recommendedName>
</protein>
<evidence type="ECO:0000256" key="4">
    <source>
        <dbReference type="ARBA" id="ARBA00022771"/>
    </source>
</evidence>
<feature type="domain" description="C2H2-type" evidence="10">
    <location>
        <begin position="427"/>
        <end position="454"/>
    </location>
</feature>
<feature type="domain" description="C2H2-type" evidence="10">
    <location>
        <begin position="571"/>
        <end position="598"/>
    </location>
</feature>
<dbReference type="PANTHER" id="PTHR16515">
    <property type="entry name" value="PR DOMAIN ZINC FINGER PROTEIN"/>
    <property type="match status" value="1"/>
</dbReference>
<dbReference type="InterPro" id="IPR036236">
    <property type="entry name" value="Znf_C2H2_sf"/>
</dbReference>
<dbReference type="Proteomes" id="UP001159363">
    <property type="component" value="Chromosome 2"/>
</dbReference>
<evidence type="ECO:0000256" key="1">
    <source>
        <dbReference type="ARBA" id="ARBA00004123"/>
    </source>
</evidence>
<dbReference type="SMART" id="SM00355">
    <property type="entry name" value="ZnF_C2H2"/>
    <property type="match status" value="10"/>
</dbReference>
<evidence type="ECO:0000256" key="3">
    <source>
        <dbReference type="ARBA" id="ARBA00022737"/>
    </source>
</evidence>
<comment type="subcellular location">
    <subcellularLocation>
        <location evidence="1">Nucleus</location>
    </subcellularLocation>
</comment>
<evidence type="ECO:0000256" key="2">
    <source>
        <dbReference type="ARBA" id="ARBA00022723"/>
    </source>
</evidence>
<keyword evidence="3" id="KW-0677">Repeat</keyword>
<comment type="caution">
    <text evidence="11">The sequence shown here is derived from an EMBL/GenBank/DDBJ whole genome shotgun (WGS) entry which is preliminary data.</text>
</comment>
<evidence type="ECO:0000313" key="12">
    <source>
        <dbReference type="Proteomes" id="UP001159363"/>
    </source>
</evidence>
<feature type="domain" description="C2H2-type" evidence="10">
    <location>
        <begin position="627"/>
        <end position="654"/>
    </location>
</feature>
<dbReference type="EMBL" id="JARBHB010000002">
    <property type="protein sequence ID" value="KAJ8892372.1"/>
    <property type="molecule type" value="Genomic_DNA"/>
</dbReference>
<feature type="domain" description="C2H2-type" evidence="10">
    <location>
        <begin position="542"/>
        <end position="569"/>
    </location>
</feature>
<dbReference type="Pfam" id="PF00096">
    <property type="entry name" value="zf-C2H2"/>
    <property type="match status" value="4"/>
</dbReference>
<name>A0ABQ9I7B5_9NEOP</name>
<keyword evidence="2" id="KW-0479">Metal-binding</keyword>
<evidence type="ECO:0000256" key="7">
    <source>
        <dbReference type="ARBA" id="ARBA00023242"/>
    </source>
</evidence>
<evidence type="ECO:0000256" key="5">
    <source>
        <dbReference type="ARBA" id="ARBA00022833"/>
    </source>
</evidence>
<feature type="domain" description="C2H2-type" evidence="10">
    <location>
        <begin position="599"/>
        <end position="626"/>
    </location>
</feature>
<keyword evidence="12" id="KW-1185">Reference proteome</keyword>
<evidence type="ECO:0000313" key="11">
    <source>
        <dbReference type="EMBL" id="KAJ8892372.1"/>
    </source>
</evidence>
<feature type="domain" description="C2H2-type" evidence="10">
    <location>
        <begin position="364"/>
        <end position="392"/>
    </location>
</feature>
<feature type="domain" description="C2H2-type" evidence="10">
    <location>
        <begin position="511"/>
        <end position="539"/>
    </location>
</feature>
<feature type="domain" description="C2H2-type" evidence="10">
    <location>
        <begin position="484"/>
        <end position="511"/>
    </location>
</feature>
<dbReference type="PANTHER" id="PTHR16515:SF49">
    <property type="entry name" value="GASTRULA ZINC FINGER PROTEIN XLCGF49.1-LIKE-RELATED"/>
    <property type="match status" value="1"/>
</dbReference>
<dbReference type="SUPFAM" id="SSF57667">
    <property type="entry name" value="beta-beta-alpha zinc fingers"/>
    <property type="match status" value="6"/>
</dbReference>
<gene>
    <name evidence="11" type="ORF">PR048_004952</name>
</gene>
<dbReference type="InterPro" id="IPR050331">
    <property type="entry name" value="Zinc_finger"/>
</dbReference>
<feature type="compositionally biased region" description="Polar residues" evidence="9">
    <location>
        <begin position="210"/>
        <end position="221"/>
    </location>
</feature>
<proteinExistence type="predicted"/>
<evidence type="ECO:0000259" key="10">
    <source>
        <dbReference type="PROSITE" id="PS50157"/>
    </source>
</evidence>
<sequence length="686" mass="78326">MPQEVIQHPYGMYSAAARSGRHGMMQTHLLYGSSSEESALQHRQIPVDNFLHNFDSNKVSCSQRLQNLESDRMVYNNYRHYSWDNGRSVSVFKQEEDNSLQRNGNKIPQHEIQLNSQQQVHPTGDFSGMVDIPAQSVVDSHQSYQLIGENRQQVCEGTVTGENESSSSFMSDYVDRPNSYLTASVEFSASDALPLQVNSKHDNRPEYQHEAQNSEESATYNIQSREDKITPNEQNGKNTNVINYTFVKSEDDCESHQGFSNSNANGIVNERKTNVCDAKLLVESMVENKIKTHDEICEVNESAEIRSVRERKQKCPIKCDLRIRNYIKDDNLSRDSVNNSDDSRTDVFVAEKDGALHTTAKVKFSCSHCSLEFSDETLLLNHVLINHKQGDKDENYDSEDDKPLIQRVNNFSLEKKYSSVMNTGKKFVCNFCKREFSVESHLKRHVKIHASNSEVPPCCFCGKKYLNKACLLKHEAQHTTPETFKCKECDEFFDTRAIYKQHRLTHLGKQHTCTDCQRTFCSASNLRMHMSHKHMGRTPETFACQLCGKTFKQKGNLKVHVDSRCGSEPRHVCSVCGKAFMSVGSLTTHFLLHTGEKTFLCRFCGKSFRLKVEMQRHERSHTGEKPFVCKVCGKAFAHRESLVTHNTLHTGIRPYMCEACGCTFSCIGNLIKHKQTHNKRCQNSEK</sequence>
<evidence type="ECO:0000256" key="6">
    <source>
        <dbReference type="ARBA" id="ARBA00023125"/>
    </source>
</evidence>
<keyword evidence="4 8" id="KW-0863">Zinc-finger</keyword>
<dbReference type="InterPro" id="IPR013087">
    <property type="entry name" value="Znf_C2H2_type"/>
</dbReference>
<organism evidence="11 12">
    <name type="scientific">Dryococelus australis</name>
    <dbReference type="NCBI Taxonomy" id="614101"/>
    <lineage>
        <taxon>Eukaryota</taxon>
        <taxon>Metazoa</taxon>
        <taxon>Ecdysozoa</taxon>
        <taxon>Arthropoda</taxon>
        <taxon>Hexapoda</taxon>
        <taxon>Insecta</taxon>
        <taxon>Pterygota</taxon>
        <taxon>Neoptera</taxon>
        <taxon>Polyneoptera</taxon>
        <taxon>Phasmatodea</taxon>
        <taxon>Verophasmatodea</taxon>
        <taxon>Anareolatae</taxon>
        <taxon>Phasmatidae</taxon>
        <taxon>Eurycanthinae</taxon>
        <taxon>Dryococelus</taxon>
    </lineage>
</organism>
<dbReference type="PROSITE" id="PS50157">
    <property type="entry name" value="ZINC_FINGER_C2H2_2"/>
    <property type="match status" value="10"/>
</dbReference>
<accession>A0ABQ9I7B5</accession>
<feature type="domain" description="C2H2-type" evidence="10">
    <location>
        <begin position="456"/>
        <end position="483"/>
    </location>
</feature>
<evidence type="ECO:0000256" key="9">
    <source>
        <dbReference type="SAM" id="MobiDB-lite"/>
    </source>
</evidence>
<keyword evidence="7" id="KW-0539">Nucleus</keyword>
<keyword evidence="6" id="KW-0238">DNA-binding</keyword>
<reference evidence="11 12" key="1">
    <citation type="submission" date="2023-02" db="EMBL/GenBank/DDBJ databases">
        <title>LHISI_Scaffold_Assembly.</title>
        <authorList>
            <person name="Stuart O.P."/>
            <person name="Cleave R."/>
            <person name="Magrath M.J.L."/>
            <person name="Mikheyev A.S."/>
        </authorList>
    </citation>
    <scope>NUCLEOTIDE SEQUENCE [LARGE SCALE GENOMIC DNA]</scope>
    <source>
        <strain evidence="11">Daus_M_001</strain>
        <tissue evidence="11">Leg muscle</tissue>
    </source>
</reference>
<feature type="domain" description="C2H2-type" evidence="10">
    <location>
        <begin position="655"/>
        <end position="682"/>
    </location>
</feature>
<feature type="region of interest" description="Disordered" evidence="9">
    <location>
        <begin position="202"/>
        <end position="221"/>
    </location>
</feature>